<organism evidence="5 6">
    <name type="scientific">Paraburkholderia dipogonis</name>
    <dbReference type="NCBI Taxonomy" id="1211383"/>
    <lineage>
        <taxon>Bacteria</taxon>
        <taxon>Pseudomonadati</taxon>
        <taxon>Pseudomonadota</taxon>
        <taxon>Betaproteobacteria</taxon>
        <taxon>Burkholderiales</taxon>
        <taxon>Burkholderiaceae</taxon>
        <taxon>Paraburkholderia</taxon>
    </lineage>
</organism>
<protein>
    <submittedName>
        <fullName evidence="5">DNA-binding protein</fullName>
    </submittedName>
</protein>
<gene>
    <name evidence="5" type="ORF">E2553_41630</name>
</gene>
<dbReference type="SMART" id="SM00411">
    <property type="entry name" value="BHL"/>
    <property type="match status" value="1"/>
</dbReference>
<dbReference type="Pfam" id="PF00216">
    <property type="entry name" value="Bac_DNA_binding"/>
    <property type="match status" value="1"/>
</dbReference>
<reference evidence="5 6" key="1">
    <citation type="submission" date="2019-03" db="EMBL/GenBank/DDBJ databases">
        <title>Complete Genome Sequence of Paraburkholderia dipogonis ICMP 19430T, a Nitrogen-fixing Symbiont of the South African Invasive Legume Dipogon lignosus in New Zealand.</title>
        <authorList>
            <person name="De Meyer S.E."/>
        </authorList>
    </citation>
    <scope>NUCLEOTIDE SEQUENCE [LARGE SCALE GENOMIC DNA]</scope>
    <source>
        <strain evidence="5 6">ICMP 19430</strain>
    </source>
</reference>
<evidence type="ECO:0000256" key="3">
    <source>
        <dbReference type="ARBA" id="ARBA00023125"/>
    </source>
</evidence>
<name>A0A4Y8MK73_9BURK</name>
<dbReference type="InterPro" id="IPR000119">
    <property type="entry name" value="Hist_DNA-bd"/>
</dbReference>
<dbReference type="GO" id="GO:0030261">
    <property type="term" value="P:chromosome condensation"/>
    <property type="evidence" value="ECO:0007669"/>
    <property type="project" value="UniProtKB-KW"/>
</dbReference>
<comment type="caution">
    <text evidence="5">The sequence shown here is derived from an EMBL/GenBank/DDBJ whole genome shotgun (WGS) entry which is preliminary data.</text>
</comment>
<sequence>MNRQELIDAVARRTGGSAAAAGEAIVALCNATMGAVTAGGPGLPFGFGMFSLGQRVARAGRSPSTGVEMQTDAARTVKFTDGKALRDAVNAW</sequence>
<dbReference type="PRINTS" id="PR01727">
    <property type="entry name" value="DNABINDINGHU"/>
</dbReference>
<evidence type="ECO:0000256" key="4">
    <source>
        <dbReference type="RuleBase" id="RU003939"/>
    </source>
</evidence>
<evidence type="ECO:0000313" key="6">
    <source>
        <dbReference type="Proteomes" id="UP000297385"/>
    </source>
</evidence>
<dbReference type="PANTHER" id="PTHR33175">
    <property type="entry name" value="DNA-BINDING PROTEIN HU"/>
    <property type="match status" value="1"/>
</dbReference>
<dbReference type="PANTHER" id="PTHR33175:SF3">
    <property type="entry name" value="DNA-BINDING PROTEIN HU-BETA"/>
    <property type="match status" value="1"/>
</dbReference>
<dbReference type="GO" id="GO:0003677">
    <property type="term" value="F:DNA binding"/>
    <property type="evidence" value="ECO:0007669"/>
    <property type="project" value="UniProtKB-KW"/>
</dbReference>
<keyword evidence="2" id="KW-0226">DNA condensation</keyword>
<proteinExistence type="inferred from homology"/>
<dbReference type="Proteomes" id="UP000297385">
    <property type="component" value="Unassembled WGS sequence"/>
</dbReference>
<dbReference type="GO" id="GO:0005829">
    <property type="term" value="C:cytosol"/>
    <property type="evidence" value="ECO:0007669"/>
    <property type="project" value="TreeGrafter"/>
</dbReference>
<dbReference type="SUPFAM" id="SSF47729">
    <property type="entry name" value="IHF-like DNA-binding proteins"/>
    <property type="match status" value="1"/>
</dbReference>
<accession>A0A4Y8MK73</accession>
<dbReference type="InterPro" id="IPR010992">
    <property type="entry name" value="IHF-like_DNA-bd_dom_sf"/>
</dbReference>
<dbReference type="EMBL" id="SNVI01000005">
    <property type="protein sequence ID" value="TFE37866.1"/>
    <property type="molecule type" value="Genomic_DNA"/>
</dbReference>
<evidence type="ECO:0000256" key="1">
    <source>
        <dbReference type="ARBA" id="ARBA00010529"/>
    </source>
</evidence>
<keyword evidence="3 5" id="KW-0238">DNA-binding</keyword>
<dbReference type="AlphaFoldDB" id="A0A4Y8MK73"/>
<dbReference type="Gene3D" id="4.10.520.10">
    <property type="entry name" value="IHF-like DNA-binding proteins"/>
    <property type="match status" value="1"/>
</dbReference>
<dbReference type="GeneID" id="97307787"/>
<comment type="similarity">
    <text evidence="1 4">Belongs to the bacterial histone-like protein family.</text>
</comment>
<evidence type="ECO:0000313" key="5">
    <source>
        <dbReference type="EMBL" id="TFE37866.1"/>
    </source>
</evidence>
<dbReference type="RefSeq" id="WP_134466383.1">
    <property type="nucleotide sequence ID" value="NZ_JBHMFL010000148.1"/>
</dbReference>
<evidence type="ECO:0000256" key="2">
    <source>
        <dbReference type="ARBA" id="ARBA00023067"/>
    </source>
</evidence>
<dbReference type="GO" id="GO:0030527">
    <property type="term" value="F:structural constituent of chromatin"/>
    <property type="evidence" value="ECO:0007669"/>
    <property type="project" value="InterPro"/>
</dbReference>